<sequence length="559" mass="59946">GFDDAAWPSGKALLANESSPMPAPLNTPLALGPRTFYFRTRFEWNGEAPPTRLQLWAIVDDGAILYLNGKEILRIGMLPDIAPYHEMLAGRNIINATLEGPFTIDLALLKPGENLLAAEVHQVSGNSSDIAFGLRLEAKTVSSGGSPGLVINELLADNRSFASSGGNYPDWLELYNPHPDPINLSGIGLSDSSDSPHRYAFPDGSFIASGGYTVVECNPDKPASATNTGFGLKASGDALYLYDSQARGAALLDGIVFGFQSPDLALGRTPLATGVWWPSEPTPGAANKPLSPGDSAKLRINEWMANPQKGDDWFELHNPAGQPIALGGFFLSDDPANPTLHRLPAHSYIGGSFFAYRKIIADGQPERGADHVSFKLRASGESIALRDPNGFLIDEVTFNRQSKAVSEGRFPDGADAYARFPTLGTPGAPNRLDLNLNGLPDDWENAHGLLPDDPDAALLDTDGDGLTNLAEYFAGTDPADGASHLALESITVTGDTVLLEFMAHAGIAYRLQARDDLAKGKWSTVGRLEPRPTSGFVKLPEFLPGSQQARYYRVEVRKP</sequence>
<feature type="domain" description="LTD" evidence="5">
    <location>
        <begin position="137"/>
        <end position="261"/>
    </location>
</feature>
<dbReference type="InterPro" id="IPR036415">
    <property type="entry name" value="Lamin_tail_dom_sf"/>
</dbReference>
<dbReference type="AlphaFoldDB" id="A0A382BT30"/>
<dbReference type="InterPro" id="IPR001322">
    <property type="entry name" value="Lamin_tail_dom"/>
</dbReference>
<name>A0A382BT30_9ZZZZ</name>
<evidence type="ECO:0000259" key="5">
    <source>
        <dbReference type="PROSITE" id="PS51841"/>
    </source>
</evidence>
<dbReference type="InterPro" id="IPR059100">
    <property type="entry name" value="TSP3_bac"/>
</dbReference>
<keyword evidence="3" id="KW-0732">Signal</keyword>
<evidence type="ECO:0000256" key="3">
    <source>
        <dbReference type="ARBA" id="ARBA00022729"/>
    </source>
</evidence>
<reference evidence="6" key="1">
    <citation type="submission" date="2018-05" db="EMBL/GenBank/DDBJ databases">
        <authorList>
            <person name="Lanie J.A."/>
            <person name="Ng W.-L."/>
            <person name="Kazmierczak K.M."/>
            <person name="Andrzejewski T.M."/>
            <person name="Davidsen T.M."/>
            <person name="Wayne K.J."/>
            <person name="Tettelin H."/>
            <person name="Glass J.I."/>
            <person name="Rusch D."/>
            <person name="Podicherti R."/>
            <person name="Tsui H.-C.T."/>
            <person name="Winkler M.E."/>
        </authorList>
    </citation>
    <scope>NUCLEOTIDE SEQUENCE</scope>
</reference>
<keyword evidence="2" id="KW-0964">Secreted</keyword>
<dbReference type="EMBL" id="UINC01031125">
    <property type="protein sequence ID" value="SVB16671.1"/>
    <property type="molecule type" value="Genomic_DNA"/>
</dbReference>
<proteinExistence type="predicted"/>
<dbReference type="SUPFAM" id="SSF74853">
    <property type="entry name" value="Lamin A/C globular tail domain"/>
    <property type="match status" value="2"/>
</dbReference>
<accession>A0A382BT30</accession>
<feature type="domain" description="LTD" evidence="5">
    <location>
        <begin position="282"/>
        <end position="400"/>
    </location>
</feature>
<dbReference type="Pfam" id="PF18884">
    <property type="entry name" value="TSP3_bac"/>
    <property type="match status" value="1"/>
</dbReference>
<evidence type="ECO:0000256" key="4">
    <source>
        <dbReference type="ARBA" id="ARBA00022837"/>
    </source>
</evidence>
<organism evidence="6">
    <name type="scientific">marine metagenome</name>
    <dbReference type="NCBI Taxonomy" id="408172"/>
    <lineage>
        <taxon>unclassified sequences</taxon>
        <taxon>metagenomes</taxon>
        <taxon>ecological metagenomes</taxon>
    </lineage>
</organism>
<feature type="non-terminal residue" evidence="6">
    <location>
        <position position="1"/>
    </location>
</feature>
<dbReference type="Gene3D" id="2.60.120.260">
    <property type="entry name" value="Galactose-binding domain-like"/>
    <property type="match status" value="1"/>
</dbReference>
<keyword evidence="4" id="KW-0106">Calcium</keyword>
<evidence type="ECO:0000313" key="6">
    <source>
        <dbReference type="EMBL" id="SVB16671.1"/>
    </source>
</evidence>
<comment type="subcellular location">
    <subcellularLocation>
        <location evidence="1">Secreted</location>
    </subcellularLocation>
</comment>
<gene>
    <name evidence="6" type="ORF">METZ01_LOCUS169525</name>
</gene>
<evidence type="ECO:0000256" key="2">
    <source>
        <dbReference type="ARBA" id="ARBA00022525"/>
    </source>
</evidence>
<dbReference type="Pfam" id="PF00932">
    <property type="entry name" value="LTD"/>
    <property type="match status" value="2"/>
</dbReference>
<dbReference type="PROSITE" id="PS51841">
    <property type="entry name" value="LTD"/>
    <property type="match status" value="2"/>
</dbReference>
<evidence type="ECO:0000256" key="1">
    <source>
        <dbReference type="ARBA" id="ARBA00004613"/>
    </source>
</evidence>
<protein>
    <recommendedName>
        <fullName evidence="5">LTD domain-containing protein</fullName>
    </recommendedName>
</protein>